<dbReference type="AlphaFoldDB" id="A0A812DTC9"/>
<name>A0A812DTC9_ACAPH</name>
<reference evidence="1" key="1">
    <citation type="submission" date="2021-01" db="EMBL/GenBank/DDBJ databases">
        <authorList>
            <person name="Li R."/>
            <person name="Bekaert M."/>
        </authorList>
    </citation>
    <scope>NUCLEOTIDE SEQUENCE</scope>
    <source>
        <strain evidence="1">Farmed</strain>
    </source>
</reference>
<protein>
    <submittedName>
        <fullName evidence="1">Uncharacterized protein</fullName>
    </submittedName>
</protein>
<sequence length="166" mass="18999">MLTLVQLDDHVQELWRTPKSPHDLPHSSSSHCVKCFHQINEHYIQPLVLLPTLLLQLLENKHVCCTPVGSEATLTLWKVLFCNVGYQPVQQNPCNDLSCDGEQCNPSVFGAVRFFPFVLVQGNDDCITQILYFSFLPTSAKEYVESHMQHWTPMLPDLRWDSIDSC</sequence>
<organism evidence="1 2">
    <name type="scientific">Acanthosepion pharaonis</name>
    <name type="common">Pharaoh cuttlefish</name>
    <name type="synonym">Sepia pharaonis</name>
    <dbReference type="NCBI Taxonomy" id="158019"/>
    <lineage>
        <taxon>Eukaryota</taxon>
        <taxon>Metazoa</taxon>
        <taxon>Spiralia</taxon>
        <taxon>Lophotrochozoa</taxon>
        <taxon>Mollusca</taxon>
        <taxon>Cephalopoda</taxon>
        <taxon>Coleoidea</taxon>
        <taxon>Decapodiformes</taxon>
        <taxon>Sepiida</taxon>
        <taxon>Sepiina</taxon>
        <taxon>Sepiidae</taxon>
        <taxon>Acanthosepion</taxon>
    </lineage>
</organism>
<evidence type="ECO:0000313" key="2">
    <source>
        <dbReference type="Proteomes" id="UP000597762"/>
    </source>
</evidence>
<evidence type="ECO:0000313" key="1">
    <source>
        <dbReference type="EMBL" id="CAE1307436.1"/>
    </source>
</evidence>
<proteinExistence type="predicted"/>
<keyword evidence="2" id="KW-1185">Reference proteome</keyword>
<dbReference type="EMBL" id="CAHIKZ030004120">
    <property type="protein sequence ID" value="CAE1307436.1"/>
    <property type="molecule type" value="Genomic_DNA"/>
</dbReference>
<comment type="caution">
    <text evidence="1">The sequence shown here is derived from an EMBL/GenBank/DDBJ whole genome shotgun (WGS) entry which is preliminary data.</text>
</comment>
<dbReference type="Proteomes" id="UP000597762">
    <property type="component" value="Unassembled WGS sequence"/>
</dbReference>
<gene>
    <name evidence="1" type="ORF">SPHA_59463</name>
</gene>
<accession>A0A812DTC9</accession>